<feature type="short sequence motif" description="'HIGH' region" evidence="7">
    <location>
        <begin position="13"/>
        <end position="23"/>
    </location>
</feature>
<dbReference type="SUPFAM" id="SSF52374">
    <property type="entry name" value="Nucleotidylyl transferase"/>
    <property type="match status" value="1"/>
</dbReference>
<evidence type="ECO:0000256" key="5">
    <source>
        <dbReference type="ARBA" id="ARBA00022917"/>
    </source>
</evidence>
<dbReference type="FunFam" id="3.40.50.620:FF:000045">
    <property type="entry name" value="Glutamate--tRNA ligase, mitochondrial"/>
    <property type="match status" value="1"/>
</dbReference>
<comment type="subcellular location">
    <subcellularLocation>
        <location evidence="7">Cytoplasm</location>
    </subcellularLocation>
</comment>
<comment type="catalytic activity">
    <reaction evidence="7">
        <text>tRNA(Glu) + L-glutamate + ATP = L-glutamyl-tRNA(Glu) + AMP + diphosphate</text>
        <dbReference type="Rhea" id="RHEA:23540"/>
        <dbReference type="Rhea" id="RHEA-COMP:9663"/>
        <dbReference type="Rhea" id="RHEA-COMP:9680"/>
        <dbReference type="ChEBI" id="CHEBI:29985"/>
        <dbReference type="ChEBI" id="CHEBI:30616"/>
        <dbReference type="ChEBI" id="CHEBI:33019"/>
        <dbReference type="ChEBI" id="CHEBI:78442"/>
        <dbReference type="ChEBI" id="CHEBI:78520"/>
        <dbReference type="ChEBI" id="CHEBI:456215"/>
        <dbReference type="EC" id="6.1.1.17"/>
    </reaction>
</comment>
<dbReference type="InterPro" id="IPR008925">
    <property type="entry name" value="aa_tRNA-synth_I_cd-bd_sf"/>
</dbReference>
<dbReference type="Proteomes" id="UP000217210">
    <property type="component" value="Chromosome"/>
</dbReference>
<evidence type="ECO:0000256" key="3">
    <source>
        <dbReference type="ARBA" id="ARBA00022741"/>
    </source>
</evidence>
<evidence type="ECO:0000259" key="8">
    <source>
        <dbReference type="Pfam" id="PF00749"/>
    </source>
</evidence>
<evidence type="ECO:0000256" key="4">
    <source>
        <dbReference type="ARBA" id="ARBA00022840"/>
    </source>
</evidence>
<dbReference type="Pfam" id="PF00749">
    <property type="entry name" value="tRNA-synt_1c"/>
    <property type="match status" value="1"/>
</dbReference>
<keyword evidence="5 7" id="KW-0648">Protein biosynthesis</keyword>
<dbReference type="Pfam" id="PF19269">
    <property type="entry name" value="Anticodon_2"/>
    <property type="match status" value="1"/>
</dbReference>
<keyword evidence="11" id="KW-1185">Reference proteome</keyword>
<dbReference type="InterPro" id="IPR020058">
    <property type="entry name" value="Glu/Gln-tRNA-synth_Ib_cat-dom"/>
</dbReference>
<dbReference type="GO" id="GO:0004818">
    <property type="term" value="F:glutamate-tRNA ligase activity"/>
    <property type="evidence" value="ECO:0007669"/>
    <property type="project" value="UniProtKB-UniRule"/>
</dbReference>
<dbReference type="InterPro" id="IPR001412">
    <property type="entry name" value="aa-tRNA-synth_I_CS"/>
</dbReference>
<proteinExistence type="inferred from homology"/>
<evidence type="ECO:0000313" key="10">
    <source>
        <dbReference type="EMBL" id="ASY24036.1"/>
    </source>
</evidence>
<dbReference type="HAMAP" id="MF_00022">
    <property type="entry name" value="Glu_tRNA_synth_type1"/>
    <property type="match status" value="1"/>
</dbReference>
<dbReference type="GO" id="GO:0005524">
    <property type="term" value="F:ATP binding"/>
    <property type="evidence" value="ECO:0007669"/>
    <property type="project" value="UniProtKB-UniRule"/>
</dbReference>
<comment type="subunit">
    <text evidence="7">Monomer.</text>
</comment>
<dbReference type="PANTHER" id="PTHR43311:SF2">
    <property type="entry name" value="GLUTAMATE--TRNA LIGASE, MITOCHONDRIAL-RELATED"/>
    <property type="match status" value="1"/>
</dbReference>
<evidence type="ECO:0000256" key="1">
    <source>
        <dbReference type="ARBA" id="ARBA00007894"/>
    </source>
</evidence>
<accession>A0A249L4Y7</accession>
<dbReference type="Gene3D" id="3.40.50.620">
    <property type="entry name" value="HUPs"/>
    <property type="match status" value="1"/>
</dbReference>
<dbReference type="AlphaFoldDB" id="A0A249L4Y7"/>
<feature type="domain" description="Glutamyl/glutaminyl-tRNA synthetase class Ib catalytic" evidence="8">
    <location>
        <begin position="6"/>
        <end position="324"/>
    </location>
</feature>
<dbReference type="InterPro" id="IPR033910">
    <property type="entry name" value="GluRS_core"/>
</dbReference>
<feature type="short sequence motif" description="'KMSKS' region" evidence="7">
    <location>
        <begin position="256"/>
        <end position="260"/>
    </location>
</feature>
<dbReference type="Gene3D" id="1.10.10.350">
    <property type="match status" value="1"/>
</dbReference>
<keyword evidence="7" id="KW-0963">Cytoplasm</keyword>
<comment type="similarity">
    <text evidence="1 7">Belongs to the class-I aminoacyl-tRNA synthetase family. Glutamate--tRNA ligase type 1 subfamily.</text>
</comment>
<dbReference type="KEGG" id="nab:B1sIIB91_03860"/>
<feature type="binding site" evidence="7">
    <location>
        <position position="137"/>
    </location>
    <ligand>
        <name>Zn(2+)</name>
        <dbReference type="ChEBI" id="CHEBI:29105"/>
    </ligand>
</feature>
<dbReference type="GO" id="GO:0008270">
    <property type="term" value="F:zinc ion binding"/>
    <property type="evidence" value="ECO:0007669"/>
    <property type="project" value="UniProtKB-UniRule"/>
</dbReference>
<evidence type="ECO:0000313" key="11">
    <source>
        <dbReference type="Proteomes" id="UP000217210"/>
    </source>
</evidence>
<reference evidence="10 11" key="1">
    <citation type="submission" date="2016-07" db="EMBL/GenBank/DDBJ databases">
        <title>High microdiversification within the ubiquitous acI lineage of Actinobacteria.</title>
        <authorList>
            <person name="Neuenschwander S.M."/>
            <person name="Salcher M."/>
            <person name="Ghai R."/>
            <person name="Pernthaler J."/>
        </authorList>
    </citation>
    <scope>NUCLEOTIDE SEQUENCE [LARGE SCALE GENOMIC DNA]</scope>
    <source>
        <strain evidence="10">MMS-IIB-91</strain>
    </source>
</reference>
<dbReference type="PANTHER" id="PTHR43311">
    <property type="entry name" value="GLUTAMATE--TRNA LIGASE"/>
    <property type="match status" value="1"/>
</dbReference>
<dbReference type="CDD" id="cd00808">
    <property type="entry name" value="GluRS_core"/>
    <property type="match status" value="1"/>
</dbReference>
<dbReference type="InterPro" id="IPR014729">
    <property type="entry name" value="Rossmann-like_a/b/a_fold"/>
</dbReference>
<keyword evidence="2 7" id="KW-0436">Ligase</keyword>
<dbReference type="SUPFAM" id="SSF48163">
    <property type="entry name" value="An anticodon-binding domain of class I aminoacyl-tRNA synthetases"/>
    <property type="match status" value="1"/>
</dbReference>
<feature type="binding site" evidence="7">
    <location>
        <position position="139"/>
    </location>
    <ligand>
        <name>Zn(2+)</name>
        <dbReference type="ChEBI" id="CHEBI:29105"/>
    </ligand>
</feature>
<organism evidence="10 11">
    <name type="scientific">Candidatus Nanopelagicus abundans</name>
    <dbReference type="NCBI Taxonomy" id="1884916"/>
    <lineage>
        <taxon>Bacteria</taxon>
        <taxon>Bacillati</taxon>
        <taxon>Actinomycetota</taxon>
        <taxon>Actinomycetes</taxon>
        <taxon>Candidatus Nanopelagicales</taxon>
        <taxon>Candidatus Nanopelagicaceae</taxon>
        <taxon>Candidatus Nanopelagicus</taxon>
    </lineage>
</organism>
<feature type="binding site" evidence="7">
    <location>
        <position position="259"/>
    </location>
    <ligand>
        <name>ATP</name>
        <dbReference type="ChEBI" id="CHEBI:30616"/>
    </ligand>
</feature>
<dbReference type="InterPro" id="IPR000924">
    <property type="entry name" value="Glu/Gln-tRNA-synth"/>
</dbReference>
<keyword evidence="7" id="KW-0479">Metal-binding</keyword>
<dbReference type="InterPro" id="IPR004527">
    <property type="entry name" value="Glu-tRNA-ligase_bac/mito"/>
</dbReference>
<dbReference type="NCBIfam" id="TIGR00464">
    <property type="entry name" value="gltX_bact"/>
    <property type="match status" value="1"/>
</dbReference>
<comment type="cofactor">
    <cofactor evidence="7">
        <name>Zn(2+)</name>
        <dbReference type="ChEBI" id="CHEBI:29105"/>
    </cofactor>
    <text evidence="7">Binds 1 zinc ion per subunit.</text>
</comment>
<dbReference type="PROSITE" id="PS00178">
    <property type="entry name" value="AA_TRNA_LIGASE_I"/>
    <property type="match status" value="1"/>
</dbReference>
<dbReference type="GO" id="GO:0006424">
    <property type="term" value="P:glutamyl-tRNA aminoacylation"/>
    <property type="evidence" value="ECO:0007669"/>
    <property type="project" value="UniProtKB-UniRule"/>
</dbReference>
<dbReference type="OrthoDB" id="9807503at2"/>
<protein>
    <recommendedName>
        <fullName evidence="7">Glutamate--tRNA ligase</fullName>
        <ecNumber evidence="7">6.1.1.17</ecNumber>
    </recommendedName>
    <alternativeName>
        <fullName evidence="7">Glutamyl-tRNA synthetase</fullName>
        <shortName evidence="7">GluRS</shortName>
    </alternativeName>
</protein>
<evidence type="ECO:0000256" key="6">
    <source>
        <dbReference type="ARBA" id="ARBA00023146"/>
    </source>
</evidence>
<comment type="function">
    <text evidence="7">Catalyzes the attachment of glutamate to tRNA(Glu) in a two-step reaction: glutamate is first activated by ATP to form Glu-AMP and then transferred to the acceptor end of tRNA(Glu).</text>
</comment>
<dbReference type="EC" id="6.1.1.17" evidence="7"/>
<dbReference type="InterPro" id="IPR020751">
    <property type="entry name" value="aa-tRNA-synth_I_codon-bd_sub2"/>
</dbReference>
<keyword evidence="3 7" id="KW-0547">Nucleotide-binding</keyword>
<keyword evidence="6 7" id="KW-0030">Aminoacyl-tRNA synthetase</keyword>
<dbReference type="GO" id="GO:0005829">
    <property type="term" value="C:cytosol"/>
    <property type="evidence" value="ECO:0007669"/>
    <property type="project" value="TreeGrafter"/>
</dbReference>
<dbReference type="PRINTS" id="PR00987">
    <property type="entry name" value="TRNASYNTHGLU"/>
</dbReference>
<dbReference type="InterPro" id="IPR045462">
    <property type="entry name" value="aa-tRNA-synth_I_cd-bd"/>
</dbReference>
<dbReference type="InterPro" id="IPR049940">
    <property type="entry name" value="GluQ/Sye"/>
</dbReference>
<dbReference type="RefSeq" id="WP_095688301.1">
    <property type="nucleotide sequence ID" value="NZ_CP016779.1"/>
</dbReference>
<name>A0A249L4Y7_9ACTN</name>
<gene>
    <name evidence="7" type="primary">gltX</name>
    <name evidence="10" type="ORF">B1sIIB91_03860</name>
</gene>
<feature type="domain" description="Aminoacyl-tRNA synthetase class I anticodon-binding" evidence="9">
    <location>
        <begin position="339"/>
        <end position="485"/>
    </location>
</feature>
<dbReference type="GO" id="GO:0000049">
    <property type="term" value="F:tRNA binding"/>
    <property type="evidence" value="ECO:0007669"/>
    <property type="project" value="InterPro"/>
</dbReference>
<feature type="binding site" evidence="7">
    <location>
        <position position="112"/>
    </location>
    <ligand>
        <name>Zn(2+)</name>
        <dbReference type="ChEBI" id="CHEBI:29105"/>
    </ligand>
</feature>
<keyword evidence="7" id="KW-0862">Zinc</keyword>
<evidence type="ECO:0000256" key="7">
    <source>
        <dbReference type="HAMAP-Rule" id="MF_00022"/>
    </source>
</evidence>
<evidence type="ECO:0000259" key="9">
    <source>
        <dbReference type="Pfam" id="PF19269"/>
    </source>
</evidence>
<keyword evidence="4 7" id="KW-0067">ATP-binding</keyword>
<sequence length="487" mass="55019">MANNSEVRVRFAPSPTGDLHVGNIRTALFDWAYARHTGGKLIFRIEDTDKERVTDEYIQAAIQSLKWLGLDWDEGPEVGGEYGPYLQSERLDIYSQWSQKFLDQGDAYYCYCSSEELEERRQVQMKNNKAPGYDGKCRDLSDAQIEQYKSAGRKPVVRMRMPNGETIFTDLIRGEVKFEHEFVPDFVLARADGSPLYTLAVAVDDVLMKITHVLRGEDLLSSTPRQIRVYQAMGLTPAQYPVFAHLPFVMGQDNAKLSKRNGEVSINWYREHGYLPEAICNYLALLGWSPGDDKENISMTELVQLFTIERVNSSPARFDPKKLEAINGDKIRALTLDKFLEWALPFLIKEKVITGTPEEIAIVKSALPIIQERIITLAEIPAMLNFLFVKDFVVAPDELPKIKDEGSQQVLMVALAKIEPLSTWNHTSIEEVLRSALIDELGLKPRIAFSALRIAVTGSHISPPLFESLELLGKERSIARIRAGISK</sequence>
<dbReference type="EMBL" id="CP016779">
    <property type="protein sequence ID" value="ASY24036.1"/>
    <property type="molecule type" value="Genomic_DNA"/>
</dbReference>
<feature type="binding site" evidence="7">
    <location>
        <position position="110"/>
    </location>
    <ligand>
        <name>Zn(2+)</name>
        <dbReference type="ChEBI" id="CHEBI:29105"/>
    </ligand>
</feature>
<evidence type="ECO:0000256" key="2">
    <source>
        <dbReference type="ARBA" id="ARBA00022598"/>
    </source>
</evidence>